<proteinExistence type="predicted"/>
<dbReference type="InterPro" id="IPR000182">
    <property type="entry name" value="GNAT_dom"/>
</dbReference>
<organism evidence="3 4">
    <name type="scientific">Blastomonas natatoria</name>
    <dbReference type="NCBI Taxonomy" id="34015"/>
    <lineage>
        <taxon>Bacteria</taxon>
        <taxon>Pseudomonadati</taxon>
        <taxon>Pseudomonadota</taxon>
        <taxon>Alphaproteobacteria</taxon>
        <taxon>Sphingomonadales</taxon>
        <taxon>Sphingomonadaceae</taxon>
        <taxon>Blastomonas</taxon>
    </lineage>
</organism>
<evidence type="ECO:0000259" key="2">
    <source>
        <dbReference type="PROSITE" id="PS51186"/>
    </source>
</evidence>
<gene>
    <name evidence="3" type="ORF">C7451_11835</name>
</gene>
<feature type="domain" description="N-acetyltransferase" evidence="2">
    <location>
        <begin position="156"/>
        <end position="316"/>
    </location>
</feature>
<protein>
    <recommendedName>
        <fullName evidence="2">N-acetyltransferase domain-containing protein</fullName>
    </recommendedName>
</protein>
<keyword evidence="4" id="KW-1185">Reference proteome</keyword>
<dbReference type="EMBL" id="QJJM01000018">
    <property type="protein sequence ID" value="PXW68312.1"/>
    <property type="molecule type" value="Genomic_DNA"/>
</dbReference>
<evidence type="ECO:0000256" key="1">
    <source>
        <dbReference type="SAM" id="MobiDB-lite"/>
    </source>
</evidence>
<sequence length="316" mass="35568">MSRERTAIGRSRAGLSKRCCFGAKTEAGRYFIFIGLLRTSVDNGPRPAPANVLSNIRLEKSAFQTGSVRRHMRPPCRPSALNDDPVFRKDRMGHNGASKEALQMASQDSVASILEAEDVKRRDASLRARIKDFLKRALSRIVDYRINWIFAQNTAVESPALPPSIEIAVFDEQHLAAFARHPDARVRSAMSFDRAGCVGFVLLADAEPAACIHFADRSSYESSSTWPLADNEVALVNVTTLPEHRSQRYASLLIAQATSLLVPSRYRQAFAYIWWNHHASLRAFRNAGWQRVAISFEISRRNGRWHSLHLPWKVGR</sequence>
<dbReference type="AlphaFoldDB" id="A0A2V3UPI8"/>
<dbReference type="PROSITE" id="PS51186">
    <property type="entry name" value="GNAT"/>
    <property type="match status" value="1"/>
</dbReference>
<dbReference type="Proteomes" id="UP000248014">
    <property type="component" value="Unassembled WGS sequence"/>
</dbReference>
<accession>A0A2V3UPI8</accession>
<reference evidence="3 4" key="1">
    <citation type="submission" date="2018-05" db="EMBL/GenBank/DDBJ databases">
        <title>Genomic Encyclopedia of Type Strains, Phase IV (KMG-IV): sequencing the most valuable type-strain genomes for metagenomic binning, comparative biology and taxonomic classification.</title>
        <authorList>
            <person name="Goeker M."/>
        </authorList>
    </citation>
    <scope>NUCLEOTIDE SEQUENCE [LARGE SCALE GENOMIC DNA]</scope>
    <source>
        <strain evidence="3 4">DSM 3183</strain>
    </source>
</reference>
<feature type="region of interest" description="Disordered" evidence="1">
    <location>
        <begin position="67"/>
        <end position="87"/>
    </location>
</feature>
<dbReference type="InterPro" id="IPR016181">
    <property type="entry name" value="Acyl_CoA_acyltransferase"/>
</dbReference>
<comment type="caution">
    <text evidence="3">The sequence shown here is derived from an EMBL/GenBank/DDBJ whole genome shotgun (WGS) entry which is preliminary data.</text>
</comment>
<dbReference type="Gene3D" id="3.40.630.30">
    <property type="match status" value="1"/>
</dbReference>
<dbReference type="SUPFAM" id="SSF55729">
    <property type="entry name" value="Acyl-CoA N-acyltransferases (Nat)"/>
    <property type="match status" value="1"/>
</dbReference>
<dbReference type="GO" id="GO:0016747">
    <property type="term" value="F:acyltransferase activity, transferring groups other than amino-acyl groups"/>
    <property type="evidence" value="ECO:0007669"/>
    <property type="project" value="InterPro"/>
</dbReference>
<evidence type="ECO:0000313" key="3">
    <source>
        <dbReference type="EMBL" id="PXW68312.1"/>
    </source>
</evidence>
<name>A0A2V3UPI8_9SPHN</name>
<evidence type="ECO:0000313" key="4">
    <source>
        <dbReference type="Proteomes" id="UP000248014"/>
    </source>
</evidence>